<dbReference type="EMBL" id="NBSH01000006">
    <property type="protein sequence ID" value="ORX37080.1"/>
    <property type="molecule type" value="Genomic_DNA"/>
</dbReference>
<organism evidence="13 14">
    <name type="scientific">Kockovaella imperatae</name>
    <dbReference type="NCBI Taxonomy" id="4999"/>
    <lineage>
        <taxon>Eukaryota</taxon>
        <taxon>Fungi</taxon>
        <taxon>Dikarya</taxon>
        <taxon>Basidiomycota</taxon>
        <taxon>Agaricomycotina</taxon>
        <taxon>Tremellomycetes</taxon>
        <taxon>Tremellales</taxon>
        <taxon>Cuniculitremaceae</taxon>
        <taxon>Kockovaella</taxon>
    </lineage>
</organism>
<feature type="compositionally biased region" description="Polar residues" evidence="10">
    <location>
        <begin position="24"/>
        <end position="38"/>
    </location>
</feature>
<proteinExistence type="inferred from homology"/>
<dbReference type="Proteomes" id="UP000193218">
    <property type="component" value="Unassembled WGS sequence"/>
</dbReference>
<evidence type="ECO:0000256" key="6">
    <source>
        <dbReference type="ARBA" id="ARBA00022692"/>
    </source>
</evidence>
<evidence type="ECO:0000256" key="1">
    <source>
        <dbReference type="ARBA" id="ARBA00002978"/>
    </source>
</evidence>
<protein>
    <recommendedName>
        <fullName evidence="4">Golgi apparatus membrane protein TVP38</fullName>
    </recommendedName>
    <alternativeName>
        <fullName evidence="5">Golgi apparatus membrane protein tvp38</fullName>
    </alternativeName>
</protein>
<comment type="caution">
    <text evidence="13">The sequence shown here is derived from an EMBL/GenBank/DDBJ whole genome shotgun (WGS) entry which is preliminary data.</text>
</comment>
<feature type="transmembrane region" description="Helical" evidence="11">
    <location>
        <begin position="250"/>
        <end position="268"/>
    </location>
</feature>
<evidence type="ECO:0000256" key="3">
    <source>
        <dbReference type="ARBA" id="ARBA00008640"/>
    </source>
</evidence>
<feature type="compositionally biased region" description="Low complexity" evidence="10">
    <location>
        <begin position="39"/>
        <end position="54"/>
    </location>
</feature>
<evidence type="ECO:0000256" key="9">
    <source>
        <dbReference type="ARBA" id="ARBA00023136"/>
    </source>
</evidence>
<keyword evidence="14" id="KW-1185">Reference proteome</keyword>
<evidence type="ECO:0000313" key="14">
    <source>
        <dbReference type="Proteomes" id="UP000193218"/>
    </source>
</evidence>
<dbReference type="GeneID" id="33560649"/>
<dbReference type="AlphaFoldDB" id="A0A1Y1UG84"/>
<feature type="region of interest" description="Disordered" evidence="10">
    <location>
        <begin position="524"/>
        <end position="585"/>
    </location>
</feature>
<dbReference type="GO" id="GO:0000139">
    <property type="term" value="C:Golgi membrane"/>
    <property type="evidence" value="ECO:0007669"/>
    <property type="project" value="UniProtKB-SubCell"/>
</dbReference>
<feature type="region of interest" description="Disordered" evidence="10">
    <location>
        <begin position="1"/>
        <end position="140"/>
    </location>
</feature>
<name>A0A1Y1UG84_9TREE</name>
<feature type="transmembrane region" description="Helical" evidence="11">
    <location>
        <begin position="397"/>
        <end position="418"/>
    </location>
</feature>
<keyword evidence="6 11" id="KW-0812">Transmembrane</keyword>
<evidence type="ECO:0000256" key="5">
    <source>
        <dbReference type="ARBA" id="ARBA00020673"/>
    </source>
</evidence>
<evidence type="ECO:0000256" key="2">
    <source>
        <dbReference type="ARBA" id="ARBA00004653"/>
    </source>
</evidence>
<dbReference type="STRING" id="4999.A0A1Y1UG84"/>
<evidence type="ECO:0000256" key="11">
    <source>
        <dbReference type="SAM" id="Phobius"/>
    </source>
</evidence>
<evidence type="ECO:0000259" key="12">
    <source>
        <dbReference type="Pfam" id="PF09335"/>
    </source>
</evidence>
<gene>
    <name evidence="13" type="ORF">BD324DRAFT_656291</name>
</gene>
<feature type="compositionally biased region" description="Basic and acidic residues" evidence="10">
    <location>
        <begin position="56"/>
        <end position="68"/>
    </location>
</feature>
<dbReference type="InterPro" id="IPR051076">
    <property type="entry name" value="Golgi_membrane_TVP38/TMEM64"/>
</dbReference>
<dbReference type="OrthoDB" id="166803at2759"/>
<keyword evidence="9 11" id="KW-0472">Membrane</keyword>
<dbReference type="Pfam" id="PF09335">
    <property type="entry name" value="VTT_dom"/>
    <property type="match status" value="1"/>
</dbReference>
<feature type="transmembrane region" description="Helical" evidence="11">
    <location>
        <begin position="210"/>
        <end position="230"/>
    </location>
</feature>
<feature type="transmembrane region" description="Helical" evidence="11">
    <location>
        <begin position="275"/>
        <end position="300"/>
    </location>
</feature>
<comment type="subcellular location">
    <subcellularLocation>
        <location evidence="2">Golgi apparatus membrane</location>
        <topology evidence="2">Multi-pass membrane protein</topology>
    </subcellularLocation>
</comment>
<keyword evidence="7 11" id="KW-1133">Transmembrane helix</keyword>
<feature type="compositionally biased region" description="Polar residues" evidence="10">
    <location>
        <begin position="75"/>
        <end position="105"/>
    </location>
</feature>
<reference evidence="13 14" key="1">
    <citation type="submission" date="2017-03" db="EMBL/GenBank/DDBJ databases">
        <title>Widespread Adenine N6-methylation of Active Genes in Fungi.</title>
        <authorList>
            <consortium name="DOE Joint Genome Institute"/>
            <person name="Mondo S.J."/>
            <person name="Dannebaum R.O."/>
            <person name="Kuo R.C."/>
            <person name="Louie K.B."/>
            <person name="Bewick A.J."/>
            <person name="Labutti K."/>
            <person name="Haridas S."/>
            <person name="Kuo A."/>
            <person name="Salamov A."/>
            <person name="Ahrendt S.R."/>
            <person name="Lau R."/>
            <person name="Bowen B.P."/>
            <person name="Lipzen A."/>
            <person name="Sullivan W."/>
            <person name="Andreopoulos W.B."/>
            <person name="Clum A."/>
            <person name="Lindquist E."/>
            <person name="Daum C."/>
            <person name="Northen T.R."/>
            <person name="Ramamoorthy G."/>
            <person name="Schmitz R.J."/>
            <person name="Gryganskyi A."/>
            <person name="Culley D."/>
            <person name="Magnuson J."/>
            <person name="James T.Y."/>
            <person name="O'Malley M.A."/>
            <person name="Stajich J.E."/>
            <person name="Spatafora J.W."/>
            <person name="Visel A."/>
            <person name="Grigoriev I.V."/>
        </authorList>
    </citation>
    <scope>NUCLEOTIDE SEQUENCE [LARGE SCALE GENOMIC DNA]</scope>
    <source>
        <strain evidence="13 14">NRRL Y-17943</strain>
    </source>
</reference>
<evidence type="ECO:0000256" key="10">
    <source>
        <dbReference type="SAM" id="MobiDB-lite"/>
    </source>
</evidence>
<comment type="function">
    <text evidence="1">Golgi membrane protein involved in vesicular trafficking and spindle migration.</text>
</comment>
<feature type="domain" description="VTT" evidence="12">
    <location>
        <begin position="270"/>
        <end position="384"/>
    </location>
</feature>
<evidence type="ECO:0000313" key="13">
    <source>
        <dbReference type="EMBL" id="ORX37080.1"/>
    </source>
</evidence>
<feature type="compositionally biased region" description="Polar residues" evidence="10">
    <location>
        <begin position="548"/>
        <end position="565"/>
    </location>
</feature>
<dbReference type="RefSeq" id="XP_021871118.1">
    <property type="nucleotide sequence ID" value="XM_022018840.1"/>
</dbReference>
<dbReference type="InParanoid" id="A0A1Y1UG84"/>
<evidence type="ECO:0000256" key="8">
    <source>
        <dbReference type="ARBA" id="ARBA00023034"/>
    </source>
</evidence>
<dbReference type="PANTHER" id="PTHR47549">
    <property type="entry name" value="GOLGI APPARATUS MEMBRANE PROTEIN TVP38-RELATED"/>
    <property type="match status" value="1"/>
</dbReference>
<comment type="similarity">
    <text evidence="3">Belongs to the TVP38/TMEM64 family.</text>
</comment>
<evidence type="ECO:0000256" key="7">
    <source>
        <dbReference type="ARBA" id="ARBA00022989"/>
    </source>
</evidence>
<sequence>MDRGDASTPNRTPISHPYPPSYRSRISTPESYHHSTFGSSPASSSSRPVLPAPADYHPDARGYQEDSRGGAVGDSYNSPLRQPSTPNYSRPQRQTMQQTQYSVYSSPFPDETARMAPSPDPGAMATQPAEPLAGGHKRSNSVRSMHSVNSIASTHPALKWLIGNRKAMKNRGYPKGWTKEDEDAEQEYLKTGLFDWNELKRWRFWIRKEWWFYYLLCILLAVLVALMAIYHDEIVEWLRPVANWMKDLPAGWVIPIAVLFVLSFPPLFGHEIVGILIGVVWGLWFGFAIMSAGTLLGEIGNFYAFKYLLRKRAEKYERDNVNYACMAYVVREGGFFFIFMARLSAIPGHFTTAVFATCGMNILVFTLACILSMPKQLIVVYLGVLFEQSDAGTRSRVISDVVLAIGFVLTIWSAWYIYKKMNAARVFVWRKQRMEMKRKAAAGQLASDGDLPSAAGEQVKRNLFPMTASPPRDEEEAEMRFPMIDRHQSYQSPYNIKYHPTDNMSVYDVDGPLQIKPEYERDVGYARGTPPYASTETFPEARPVAAPSNLNRQPTTTSVYPSDRQSLPPPTSFPVAQPHESQYYR</sequence>
<dbReference type="PANTHER" id="PTHR47549:SF2">
    <property type="entry name" value="GOLGI APPARATUS MEMBRANE PROTEIN TVP38"/>
    <property type="match status" value="1"/>
</dbReference>
<accession>A0A1Y1UG84</accession>
<keyword evidence="8" id="KW-0333">Golgi apparatus</keyword>
<dbReference type="InterPro" id="IPR032816">
    <property type="entry name" value="VTT_dom"/>
</dbReference>
<evidence type="ECO:0000256" key="4">
    <source>
        <dbReference type="ARBA" id="ARBA00013533"/>
    </source>
</evidence>